<dbReference type="Proteomes" id="UP001432995">
    <property type="component" value="Unassembled WGS sequence"/>
</dbReference>
<evidence type="ECO:0000259" key="13">
    <source>
        <dbReference type="Pfam" id="PF08345"/>
    </source>
</evidence>
<keyword evidence="4" id="KW-1003">Cell membrane</keyword>
<evidence type="ECO:0000256" key="2">
    <source>
        <dbReference type="ARBA" id="ARBA00004651"/>
    </source>
</evidence>
<proteinExistence type="inferred from homology"/>
<feature type="transmembrane region" description="Helical" evidence="11">
    <location>
        <begin position="16"/>
        <end position="35"/>
    </location>
</feature>
<comment type="similarity">
    <text evidence="3 9">Belongs to the FliF family.</text>
</comment>
<evidence type="ECO:0000256" key="9">
    <source>
        <dbReference type="PIRNR" id="PIRNR004862"/>
    </source>
</evidence>
<protein>
    <recommendedName>
        <fullName evidence="9">Flagellar M-ring protein</fullName>
    </recommendedName>
</protein>
<dbReference type="InterPro" id="IPR045851">
    <property type="entry name" value="AMP-bd_C_sf"/>
</dbReference>
<dbReference type="PIRSF" id="PIRSF004862">
    <property type="entry name" value="FliF"/>
    <property type="match status" value="1"/>
</dbReference>
<evidence type="ECO:0000256" key="3">
    <source>
        <dbReference type="ARBA" id="ARBA00007971"/>
    </source>
</evidence>
<dbReference type="PANTHER" id="PTHR30046">
    <property type="entry name" value="FLAGELLAR M-RING PROTEIN"/>
    <property type="match status" value="1"/>
</dbReference>
<evidence type="ECO:0000256" key="10">
    <source>
        <dbReference type="SAM" id="MobiDB-lite"/>
    </source>
</evidence>
<comment type="function">
    <text evidence="9">The M ring may be actively involved in energy transduction.</text>
</comment>
<keyword evidence="14" id="KW-0966">Cell projection</keyword>
<evidence type="ECO:0000256" key="11">
    <source>
        <dbReference type="SAM" id="Phobius"/>
    </source>
</evidence>
<evidence type="ECO:0000313" key="15">
    <source>
        <dbReference type="Proteomes" id="UP001432995"/>
    </source>
</evidence>
<dbReference type="InterPro" id="IPR013556">
    <property type="entry name" value="Flag_M-ring_C"/>
</dbReference>
<dbReference type="PRINTS" id="PR01009">
    <property type="entry name" value="FLGMRINGFLIF"/>
</dbReference>
<dbReference type="RefSeq" id="WP_007569074.1">
    <property type="nucleotide sequence ID" value="NZ_CP033231.1"/>
</dbReference>
<evidence type="ECO:0000259" key="12">
    <source>
        <dbReference type="Pfam" id="PF01514"/>
    </source>
</evidence>
<keyword evidence="6 11" id="KW-1133">Transmembrane helix</keyword>
<reference evidence="14" key="1">
    <citation type="submission" date="2024-06" db="EMBL/GenBank/DDBJ databases">
        <authorList>
            <person name="Campbell A.G."/>
        </authorList>
    </citation>
    <scope>NUCLEOTIDE SEQUENCE</scope>
    <source>
        <strain evidence="14">EM17</strain>
    </source>
</reference>
<evidence type="ECO:0000256" key="6">
    <source>
        <dbReference type="ARBA" id="ARBA00022989"/>
    </source>
</evidence>
<sequence>MKPVLDLVTKLGPARIAAMAAVTLTLIGFFAFIILRVSRPDMGVLFSDLSMQDSAAVIRELDSRGIRYESKGDTGQTIMAPRADLARLRMDLAGKGLPVQAGVGYEIFDKGDAFSSTNFVQNVNHLRALEGELARSIRAIGRVQAARVHLVLPERRLFERDRETPSAAIVLKLMGELDAGQVRAIRHLAASAVEGLKPERVSIVDERGRLLADGAKDADANGASGFEDRQIGLERRLRGQIEDVVAGIVGPGRARVQVNAELDLNRVESRSETFDPESRVVRSAQTRTESAVTGNADGQVTVGNELPGANGGDKPPAPKDATNKNEETTNYEISRVTKTEIAEGGRIKRLSVAVVVDGVYATAPDGKQTYAPRPPAEIERITALVRSAVGFDKARGDQLEVVNLRFAEAPSVPQFSEPTLIQSLLAPTKDDVLRMAELSVLALLTLIVLLTVVRPLVRQVLAPVPAAPALAGPATLAEAAAAAASGATVTMIERDNPTARLMEFAKINGQIQADTVQRVVDMVRASPAETVEVLRTWIQEE</sequence>
<dbReference type="InterPro" id="IPR006182">
    <property type="entry name" value="FliF_N_dom"/>
</dbReference>
<dbReference type="InterPro" id="IPR000067">
    <property type="entry name" value="FlgMring_FliF"/>
</dbReference>
<dbReference type="Gene3D" id="3.30.300.30">
    <property type="match status" value="1"/>
</dbReference>
<feature type="domain" description="Flagellar M-ring N-terminal" evidence="12">
    <location>
        <begin position="38"/>
        <end position="212"/>
    </location>
</feature>
<evidence type="ECO:0000256" key="5">
    <source>
        <dbReference type="ARBA" id="ARBA00022692"/>
    </source>
</evidence>
<dbReference type="PANTHER" id="PTHR30046:SF0">
    <property type="entry name" value="FLAGELLAR M-RING PROTEIN"/>
    <property type="match status" value="1"/>
</dbReference>
<evidence type="ECO:0000256" key="7">
    <source>
        <dbReference type="ARBA" id="ARBA00023136"/>
    </source>
</evidence>
<comment type="subcellular location">
    <subcellularLocation>
        <location evidence="1 9">Bacterial flagellum basal body</location>
    </subcellularLocation>
    <subcellularLocation>
        <location evidence="2">Cell membrane</location>
        <topology evidence="2">Multi-pass membrane protein</topology>
    </subcellularLocation>
</comment>
<dbReference type="Pfam" id="PF08345">
    <property type="entry name" value="YscJ_FliF_C"/>
    <property type="match status" value="1"/>
</dbReference>
<dbReference type="GeneID" id="90830914"/>
<keyword evidence="7 11" id="KW-0472">Membrane</keyword>
<dbReference type="Pfam" id="PF01514">
    <property type="entry name" value="YscJ_FliF"/>
    <property type="match status" value="1"/>
</dbReference>
<evidence type="ECO:0000256" key="4">
    <source>
        <dbReference type="ARBA" id="ARBA00022475"/>
    </source>
</evidence>
<feature type="compositionally biased region" description="Basic and acidic residues" evidence="10">
    <location>
        <begin position="268"/>
        <end position="280"/>
    </location>
</feature>
<keyword evidence="14" id="KW-0282">Flagellum</keyword>
<dbReference type="InterPro" id="IPR043427">
    <property type="entry name" value="YscJ/FliF"/>
</dbReference>
<gene>
    <name evidence="14" type="primary">fliF</name>
    <name evidence="14" type="ORF">ABS770_04885</name>
</gene>
<dbReference type="EMBL" id="JBELQD010000002">
    <property type="protein sequence ID" value="MER2287586.1"/>
    <property type="molecule type" value="Genomic_DNA"/>
</dbReference>
<keyword evidence="14" id="KW-0969">Cilium</keyword>
<keyword evidence="8 9" id="KW-0975">Bacterial flagellum</keyword>
<accession>A0ABV1QYD0</accession>
<name>A0ABV1QYD0_9HYPH</name>
<evidence type="ECO:0000256" key="8">
    <source>
        <dbReference type="ARBA" id="ARBA00023143"/>
    </source>
</evidence>
<feature type="compositionally biased region" description="Polar residues" evidence="10">
    <location>
        <begin position="283"/>
        <end position="302"/>
    </location>
</feature>
<comment type="caution">
    <text evidence="14">The sequence shown here is derived from an EMBL/GenBank/DDBJ whole genome shotgun (WGS) entry which is preliminary data.</text>
</comment>
<evidence type="ECO:0000313" key="14">
    <source>
        <dbReference type="EMBL" id="MER2287586.1"/>
    </source>
</evidence>
<feature type="region of interest" description="Disordered" evidence="10">
    <location>
        <begin position="268"/>
        <end position="328"/>
    </location>
</feature>
<organism evidence="14 15">
    <name type="scientific">Methylobacterium brachiatum</name>
    <dbReference type="NCBI Taxonomy" id="269660"/>
    <lineage>
        <taxon>Bacteria</taxon>
        <taxon>Pseudomonadati</taxon>
        <taxon>Pseudomonadota</taxon>
        <taxon>Alphaproteobacteria</taxon>
        <taxon>Hyphomicrobiales</taxon>
        <taxon>Methylobacteriaceae</taxon>
        <taxon>Methylobacterium</taxon>
    </lineage>
</organism>
<dbReference type="NCBIfam" id="TIGR00206">
    <property type="entry name" value="fliF"/>
    <property type="match status" value="1"/>
</dbReference>
<keyword evidence="5 11" id="KW-0812">Transmembrane</keyword>
<feature type="domain" description="Flagellar M-ring C-terminal" evidence="13">
    <location>
        <begin position="248"/>
        <end position="406"/>
    </location>
</feature>
<keyword evidence="15" id="KW-1185">Reference proteome</keyword>
<evidence type="ECO:0000256" key="1">
    <source>
        <dbReference type="ARBA" id="ARBA00004117"/>
    </source>
</evidence>